<evidence type="ECO:0000256" key="1">
    <source>
        <dbReference type="SAM" id="Phobius"/>
    </source>
</evidence>
<proteinExistence type="predicted"/>
<dbReference type="RefSeq" id="WP_343756625.1">
    <property type="nucleotide sequence ID" value="NZ_BAAACW010000145.1"/>
</dbReference>
<dbReference type="Proteomes" id="UP001501166">
    <property type="component" value="Unassembled WGS sequence"/>
</dbReference>
<feature type="transmembrane region" description="Helical" evidence="1">
    <location>
        <begin position="112"/>
        <end position="132"/>
    </location>
</feature>
<organism evidence="2 3">
    <name type="scientific">Alkalibacterium iburiense</name>
    <dbReference type="NCBI Taxonomy" id="290589"/>
    <lineage>
        <taxon>Bacteria</taxon>
        <taxon>Bacillati</taxon>
        <taxon>Bacillota</taxon>
        <taxon>Bacilli</taxon>
        <taxon>Lactobacillales</taxon>
        <taxon>Carnobacteriaceae</taxon>
        <taxon>Alkalibacterium</taxon>
    </lineage>
</organism>
<feature type="transmembrane region" description="Helical" evidence="1">
    <location>
        <begin position="39"/>
        <end position="59"/>
    </location>
</feature>
<name>A0ABN0XQ87_9LACT</name>
<feature type="transmembrane region" description="Helical" evidence="1">
    <location>
        <begin position="152"/>
        <end position="173"/>
    </location>
</feature>
<keyword evidence="1" id="KW-1133">Transmembrane helix</keyword>
<gene>
    <name evidence="2" type="ORF">GCM10008932_22040</name>
</gene>
<evidence type="ECO:0000313" key="2">
    <source>
        <dbReference type="EMBL" id="GAA0370074.1"/>
    </source>
</evidence>
<comment type="caution">
    <text evidence="2">The sequence shown here is derived from an EMBL/GenBank/DDBJ whole genome shotgun (WGS) entry which is preliminary data.</text>
</comment>
<keyword evidence="3" id="KW-1185">Reference proteome</keyword>
<accession>A0ABN0XQ87</accession>
<reference evidence="2 3" key="1">
    <citation type="journal article" date="2019" name="Int. J. Syst. Evol. Microbiol.">
        <title>The Global Catalogue of Microorganisms (GCM) 10K type strain sequencing project: providing services to taxonomists for standard genome sequencing and annotation.</title>
        <authorList>
            <consortium name="The Broad Institute Genomics Platform"/>
            <consortium name="The Broad Institute Genome Sequencing Center for Infectious Disease"/>
            <person name="Wu L."/>
            <person name="Ma J."/>
        </authorList>
    </citation>
    <scope>NUCLEOTIDE SEQUENCE [LARGE SCALE GENOMIC DNA]</scope>
    <source>
        <strain evidence="2 3">JCM 12662</strain>
    </source>
</reference>
<sequence length="189" mass="21238">MRSEPVEKRTSTDKSRTYALTRIALLTTLVSVGRLSFSFLPNVQPMTVLLVCITLYYGWKDGLTVSLLSVLITNIYLGMGPWTFAQLASYTLLILLTSLLEDSYEKIPMPVMQIYVGFLGLLYGLVISLVQAPFFGWNIFVPYYLSGLPYDLLHAIGNVVFFALLYSITMRVFKQTDKRSSDSKSVGDC</sequence>
<evidence type="ECO:0000313" key="3">
    <source>
        <dbReference type="Proteomes" id="UP001501166"/>
    </source>
</evidence>
<dbReference type="Gene3D" id="1.10.1760.20">
    <property type="match status" value="1"/>
</dbReference>
<keyword evidence="1" id="KW-0472">Membrane</keyword>
<dbReference type="EMBL" id="BAAACW010000145">
    <property type="protein sequence ID" value="GAA0370074.1"/>
    <property type="molecule type" value="Genomic_DNA"/>
</dbReference>
<feature type="transmembrane region" description="Helical" evidence="1">
    <location>
        <begin position="79"/>
        <end position="100"/>
    </location>
</feature>
<protein>
    <submittedName>
        <fullName evidence="2">ECF transporter S component</fullName>
    </submittedName>
</protein>
<keyword evidence="1" id="KW-0812">Transmembrane</keyword>